<dbReference type="CDD" id="cd02440">
    <property type="entry name" value="AdoMet_MTases"/>
    <property type="match status" value="1"/>
</dbReference>
<dbReference type="PANTHER" id="PTHR23290">
    <property type="entry name" value="RRNA N6-ADENOSINE-METHYLTRANSFERASE METTL5"/>
    <property type="match status" value="1"/>
</dbReference>
<accession>A0A6J3K631</accession>
<dbReference type="SUPFAM" id="SSF53335">
    <property type="entry name" value="S-adenosyl-L-methionine-dependent methyltransferases"/>
    <property type="match status" value="1"/>
</dbReference>
<dbReference type="KEGG" id="bvk:117232676"/>
<proteinExistence type="inferred from homology"/>
<dbReference type="Proteomes" id="UP000504631">
    <property type="component" value="Unplaced"/>
</dbReference>
<dbReference type="GO" id="GO:0006281">
    <property type="term" value="P:DNA repair"/>
    <property type="evidence" value="ECO:0007669"/>
    <property type="project" value="InterPro"/>
</dbReference>
<dbReference type="InterPro" id="IPR007848">
    <property type="entry name" value="Small_mtfrase_dom"/>
</dbReference>
<gene>
    <name evidence="5" type="primary">LOC117232676</name>
</gene>
<dbReference type="PROSITE" id="PS00092">
    <property type="entry name" value="N6_MTASE"/>
    <property type="match status" value="1"/>
</dbReference>
<evidence type="ECO:0000313" key="4">
    <source>
        <dbReference type="Proteomes" id="UP000504631"/>
    </source>
</evidence>
<evidence type="ECO:0000259" key="3">
    <source>
        <dbReference type="Pfam" id="PF05175"/>
    </source>
</evidence>
<dbReference type="Gene3D" id="3.40.50.150">
    <property type="entry name" value="Vaccinia Virus protein VP39"/>
    <property type="match status" value="1"/>
</dbReference>
<dbReference type="AlphaFoldDB" id="A0A6J3K631"/>
<feature type="domain" description="Methyltransferase small" evidence="3">
    <location>
        <begin position="154"/>
        <end position="242"/>
    </location>
</feature>
<dbReference type="Pfam" id="PF05175">
    <property type="entry name" value="MTS"/>
    <property type="match status" value="1"/>
</dbReference>
<protein>
    <recommendedName>
        <fullName evidence="2">Methyltransferase-like protein 5</fullName>
    </recommendedName>
</protein>
<dbReference type="InterPro" id="IPR031821">
    <property type="entry name" value="SOSSC"/>
</dbReference>
<dbReference type="Pfam" id="PF15925">
    <property type="entry name" value="SOSSC"/>
    <property type="match status" value="1"/>
</dbReference>
<reference evidence="5" key="1">
    <citation type="submission" date="2025-08" db="UniProtKB">
        <authorList>
            <consortium name="RefSeq"/>
        </authorList>
    </citation>
    <scope>IDENTIFICATION</scope>
    <source>
        <tissue evidence="5">Muscle</tissue>
    </source>
</reference>
<dbReference type="InterPro" id="IPR002052">
    <property type="entry name" value="DNA_methylase_N6_adenine_CS"/>
</dbReference>
<dbReference type="GO" id="GO:0003676">
    <property type="term" value="F:nucleic acid binding"/>
    <property type="evidence" value="ECO:0007669"/>
    <property type="project" value="InterPro"/>
</dbReference>
<organism evidence="4 5">
    <name type="scientific">Bombus vosnesenskii</name>
    <dbReference type="NCBI Taxonomy" id="207650"/>
    <lineage>
        <taxon>Eukaryota</taxon>
        <taxon>Metazoa</taxon>
        <taxon>Ecdysozoa</taxon>
        <taxon>Arthropoda</taxon>
        <taxon>Hexapoda</taxon>
        <taxon>Insecta</taxon>
        <taxon>Pterygota</taxon>
        <taxon>Neoptera</taxon>
        <taxon>Endopterygota</taxon>
        <taxon>Hymenoptera</taxon>
        <taxon>Apocrita</taxon>
        <taxon>Aculeata</taxon>
        <taxon>Apoidea</taxon>
        <taxon>Anthophila</taxon>
        <taxon>Apidae</taxon>
        <taxon>Bombus</taxon>
        <taxon>Pyrobombus</taxon>
    </lineage>
</organism>
<sequence>MAFSQSNSRELQNRKILEELQLKKQLLLKQGVAPTLNTSLAVTSTGPSNLPPTQTSDGVVMNASQRAALHNAHAASSGYFVTQDSSFGNLILPVLPRFDTKQKMASITLRNLETWLQELDRFEKPKILLEQYCTSAHVASHMLYCAQVQFGDIQGRTVADLGCGCGHLSIGAKLLEASHVTGFEIDPDALNILSKNCDDLELFVETVQCDILQYLPGRFEKFFDTVIMNPPFGTKHNAGTDMKFLEIATKLASNTVYSLHKTSTRNYVLQKAAQYGAKGKVIAEVKFDIPQSYKFHKQYYVDIKVDFIRFELN</sequence>
<dbReference type="GO" id="GO:0070876">
    <property type="term" value="C:SOSS complex"/>
    <property type="evidence" value="ECO:0007669"/>
    <property type="project" value="InterPro"/>
</dbReference>
<dbReference type="InterPro" id="IPR051720">
    <property type="entry name" value="rRNA_MeTrfase/Polyamine_Synth"/>
</dbReference>
<evidence type="ECO:0000313" key="5">
    <source>
        <dbReference type="RefSeq" id="XP_033348100.1"/>
    </source>
</evidence>
<evidence type="ECO:0000256" key="1">
    <source>
        <dbReference type="ARBA" id="ARBA00009741"/>
    </source>
</evidence>
<evidence type="ECO:0000256" key="2">
    <source>
        <dbReference type="ARBA" id="ARBA00041374"/>
    </source>
</evidence>
<comment type="similarity">
    <text evidence="1">Belongs to the methyltransferase superfamily. PrmA family.</text>
</comment>
<name>A0A6J3K631_9HYME</name>
<dbReference type="GeneID" id="117232676"/>
<dbReference type="InterPro" id="IPR029063">
    <property type="entry name" value="SAM-dependent_MTases_sf"/>
</dbReference>
<keyword evidence="4" id="KW-1185">Reference proteome</keyword>
<dbReference type="GO" id="GO:0008988">
    <property type="term" value="F:rRNA (adenine-N6-)-methyltransferase activity"/>
    <property type="evidence" value="ECO:0007669"/>
    <property type="project" value="TreeGrafter"/>
</dbReference>
<dbReference type="PANTHER" id="PTHR23290:SF0">
    <property type="entry name" value="RRNA N6-ADENOSINE-METHYLTRANSFERASE METTL5"/>
    <property type="match status" value="1"/>
</dbReference>
<dbReference type="RefSeq" id="XP_033348100.1">
    <property type="nucleotide sequence ID" value="XM_033492209.1"/>
</dbReference>